<dbReference type="EMBL" id="CP045810">
    <property type="protein sequence ID" value="QHN38537.1"/>
    <property type="molecule type" value="Genomic_DNA"/>
</dbReference>
<accession>A0A857LJJ3</accession>
<dbReference type="InterPro" id="IPR003399">
    <property type="entry name" value="Mce/MlaD"/>
</dbReference>
<evidence type="ECO:0000259" key="4">
    <source>
        <dbReference type="Pfam" id="PF11887"/>
    </source>
</evidence>
<dbReference type="Pfam" id="PF11887">
    <property type="entry name" value="Mce4_CUP1"/>
    <property type="match status" value="1"/>
</dbReference>
<keyword evidence="2" id="KW-0812">Transmembrane</keyword>
<gene>
    <name evidence="5" type="ORF">GII30_04520</name>
</gene>
<dbReference type="RefSeq" id="WP_005188041.1">
    <property type="nucleotide sequence ID" value="NZ_CP045804.1"/>
</dbReference>
<organism evidence="5">
    <name type="scientific">Gordonia amarae</name>
    <dbReference type="NCBI Taxonomy" id="36821"/>
    <lineage>
        <taxon>Bacteria</taxon>
        <taxon>Bacillati</taxon>
        <taxon>Actinomycetota</taxon>
        <taxon>Actinomycetes</taxon>
        <taxon>Mycobacteriales</taxon>
        <taxon>Gordoniaceae</taxon>
        <taxon>Gordonia</taxon>
    </lineage>
</organism>
<feature type="domain" description="Mce/MlaD" evidence="3">
    <location>
        <begin position="48"/>
        <end position="121"/>
    </location>
</feature>
<dbReference type="AlphaFoldDB" id="A0A857LJJ3"/>
<name>A0A857LJJ3_9ACTN</name>
<dbReference type="Pfam" id="PF02470">
    <property type="entry name" value="MlaD"/>
    <property type="match status" value="1"/>
</dbReference>
<evidence type="ECO:0000256" key="2">
    <source>
        <dbReference type="SAM" id="Phobius"/>
    </source>
</evidence>
<evidence type="ECO:0000313" key="5">
    <source>
        <dbReference type="EMBL" id="QHN38537.1"/>
    </source>
</evidence>
<proteinExistence type="predicted"/>
<dbReference type="InterPro" id="IPR024516">
    <property type="entry name" value="Mce_C"/>
</dbReference>
<keyword evidence="2" id="KW-0472">Membrane</keyword>
<dbReference type="PANTHER" id="PTHR33371">
    <property type="entry name" value="INTERMEMBRANE PHOSPHOLIPID TRANSPORT SYSTEM BINDING PROTEIN MLAD-RELATED"/>
    <property type="match status" value="1"/>
</dbReference>
<protein>
    <submittedName>
        <fullName evidence="5">MCE family protein</fullName>
    </submittedName>
</protein>
<evidence type="ECO:0000259" key="3">
    <source>
        <dbReference type="Pfam" id="PF02470"/>
    </source>
</evidence>
<dbReference type="InterPro" id="IPR005693">
    <property type="entry name" value="Mce"/>
</dbReference>
<evidence type="ECO:0000256" key="1">
    <source>
        <dbReference type="SAM" id="MobiDB-lite"/>
    </source>
</evidence>
<feature type="domain" description="Mammalian cell entry C-terminal" evidence="4">
    <location>
        <begin position="188"/>
        <end position="312"/>
    </location>
</feature>
<feature type="transmembrane region" description="Helical" evidence="2">
    <location>
        <begin position="20"/>
        <end position="42"/>
    </location>
</feature>
<dbReference type="PANTHER" id="PTHR33371:SF4">
    <property type="entry name" value="INTERMEMBRANE PHOSPHOLIPID TRANSPORT SYSTEM BINDING PROTEIN MLAD"/>
    <property type="match status" value="1"/>
</dbReference>
<feature type="compositionally biased region" description="Polar residues" evidence="1">
    <location>
        <begin position="416"/>
        <end position="435"/>
    </location>
</feature>
<reference evidence="5" key="1">
    <citation type="journal article" date="2021" name="Nat. Microbiol.">
        <title>Cocultivation of an ultrasmall environmental parasitic bacterium with lytic ability against bacteria associated with wastewater foams.</title>
        <authorList>
            <person name="Batinovic S."/>
            <person name="Rose J.J.A."/>
            <person name="Ratcliffe J."/>
            <person name="Seviour R.J."/>
            <person name="Petrovski S."/>
        </authorList>
    </citation>
    <scope>NUCLEOTIDE SEQUENCE</scope>
    <source>
        <strain evidence="5">CON44</strain>
    </source>
</reference>
<sequence>MTVPDMTQTSGPGRWFTPRAIVMTVFALILALIVAGALWWVFTSMGKTKIDATFARTVGIYKGTDVRVLGVKVGEVDEVTPKGDKVEVKMSVDRGIDLPKDVKAVQVVPSIVADRYVQLTPVFTKGMAKAPKSFSLSVDKQQTMVPVEVDELYRGIQNLTDALGPNGANKPGTGEQEGALTKLARIGADNLEGNGAKLGETIEKLSEASQTLAGSSGDIVSTIKNLDLFVGALRENDTQVRQFNSQMATFSKYMVGEREQLGQALNKLSYALGDVATFLDDNEQKLGKTVRDLQPTTKALADQKDNLKEVLTVLPLTISNLINAYNAESGTLDMRLTIPQLQDLLGAGCSTLDLGKLMPGDPAAKQWSATMRPLVQNCSKVAKQITKGVLEPTLPILPFGIMSNDKLQQKPAPGTTPGNSDPQLKQTPPSQRGGN</sequence>
<dbReference type="NCBIfam" id="TIGR00996">
    <property type="entry name" value="Mtu_fam_mce"/>
    <property type="match status" value="1"/>
</dbReference>
<dbReference type="InterPro" id="IPR052336">
    <property type="entry name" value="MlaD_Phospholipid_Transporter"/>
</dbReference>
<dbReference type="GO" id="GO:0005576">
    <property type="term" value="C:extracellular region"/>
    <property type="evidence" value="ECO:0007669"/>
    <property type="project" value="TreeGrafter"/>
</dbReference>
<keyword evidence="2" id="KW-1133">Transmembrane helix</keyword>
<feature type="region of interest" description="Disordered" evidence="1">
    <location>
        <begin position="405"/>
        <end position="435"/>
    </location>
</feature>